<protein>
    <recommendedName>
        <fullName evidence="4">LEA domain protein</fullName>
    </recommendedName>
</protein>
<dbReference type="EMBL" id="KZ824271">
    <property type="protein sequence ID" value="RAL15416.1"/>
    <property type="molecule type" value="Genomic_DNA"/>
</dbReference>
<sequence>MSFIARIVPAARTASVALKPTAAPSISIGATRALSSSACLNKGPVETTKDTLKAADRSVSDAAVKGIEVGETAAEKLKSSMGAASGQAQAKSGELQGEAAELAGKGQGKAAELAGKGQGKAEEAMGQAKGAASQAKGKTEEVLDEAKGKAKETAGQF</sequence>
<name>A0A395I6H0_ASPHC</name>
<reference evidence="2 3" key="1">
    <citation type="submission" date="2018-02" db="EMBL/GenBank/DDBJ databases">
        <title>The genomes of Aspergillus section Nigri reveals drivers in fungal speciation.</title>
        <authorList>
            <consortium name="DOE Joint Genome Institute"/>
            <person name="Vesth T.C."/>
            <person name="Nybo J."/>
            <person name="Theobald S."/>
            <person name="Brandl J."/>
            <person name="Frisvad J.C."/>
            <person name="Nielsen K.F."/>
            <person name="Lyhne E.K."/>
            <person name="Kogle M.E."/>
            <person name="Kuo A."/>
            <person name="Riley R."/>
            <person name="Clum A."/>
            <person name="Nolan M."/>
            <person name="Lipzen A."/>
            <person name="Salamov A."/>
            <person name="Henrissat B."/>
            <person name="Wiebenga A."/>
            <person name="De vries R.P."/>
            <person name="Grigoriev I.V."/>
            <person name="Mortensen U.H."/>
            <person name="Andersen M.R."/>
            <person name="Baker S.E."/>
        </authorList>
    </citation>
    <scope>NUCLEOTIDE SEQUENCE [LARGE SCALE GENOMIC DNA]</scope>
    <source>
        <strain evidence="2 3">CBS 101889</strain>
    </source>
</reference>
<dbReference type="VEuPathDB" id="FungiDB:BO97DRAFT_403408"/>
<evidence type="ECO:0000313" key="2">
    <source>
        <dbReference type="EMBL" id="RAL15416.1"/>
    </source>
</evidence>
<gene>
    <name evidence="2" type="ORF">BO97DRAFT_403408</name>
</gene>
<dbReference type="RefSeq" id="XP_025554570.1">
    <property type="nucleotide sequence ID" value="XM_025694725.1"/>
</dbReference>
<dbReference type="Gene3D" id="1.20.120.20">
    <property type="entry name" value="Apolipoprotein"/>
    <property type="match status" value="1"/>
</dbReference>
<feature type="compositionally biased region" description="Low complexity" evidence="1">
    <location>
        <begin position="79"/>
        <end position="93"/>
    </location>
</feature>
<feature type="region of interest" description="Disordered" evidence="1">
    <location>
        <begin position="78"/>
        <end position="157"/>
    </location>
</feature>
<dbReference type="STRING" id="1450537.A0A395I6H0"/>
<feature type="compositionally biased region" description="Basic and acidic residues" evidence="1">
    <location>
        <begin position="137"/>
        <end position="157"/>
    </location>
</feature>
<dbReference type="AlphaFoldDB" id="A0A395I6H0"/>
<accession>A0A395I6H0</accession>
<dbReference type="Proteomes" id="UP000248961">
    <property type="component" value="Unassembled WGS sequence"/>
</dbReference>
<organism evidence="2 3">
    <name type="scientific">Aspergillus homomorphus (strain CBS 101889)</name>
    <dbReference type="NCBI Taxonomy" id="1450537"/>
    <lineage>
        <taxon>Eukaryota</taxon>
        <taxon>Fungi</taxon>
        <taxon>Dikarya</taxon>
        <taxon>Ascomycota</taxon>
        <taxon>Pezizomycotina</taxon>
        <taxon>Eurotiomycetes</taxon>
        <taxon>Eurotiomycetidae</taxon>
        <taxon>Eurotiales</taxon>
        <taxon>Aspergillaceae</taxon>
        <taxon>Aspergillus</taxon>
        <taxon>Aspergillus subgen. Circumdati</taxon>
    </lineage>
</organism>
<evidence type="ECO:0000256" key="1">
    <source>
        <dbReference type="SAM" id="MobiDB-lite"/>
    </source>
</evidence>
<dbReference type="GeneID" id="37199014"/>
<keyword evidence="3" id="KW-1185">Reference proteome</keyword>
<proteinExistence type="predicted"/>
<feature type="compositionally biased region" description="Low complexity" evidence="1">
    <location>
        <begin position="124"/>
        <end position="136"/>
    </location>
</feature>
<evidence type="ECO:0008006" key="4">
    <source>
        <dbReference type="Google" id="ProtNLM"/>
    </source>
</evidence>
<dbReference type="OrthoDB" id="4023585at2759"/>
<evidence type="ECO:0000313" key="3">
    <source>
        <dbReference type="Proteomes" id="UP000248961"/>
    </source>
</evidence>